<dbReference type="OrthoDB" id="10500629at2759"/>
<dbReference type="RefSeq" id="XP_009044796.1">
    <property type="nucleotide sequence ID" value="XM_009046548.1"/>
</dbReference>
<reference evidence="1 2" key="1">
    <citation type="journal article" date="2013" name="Nature">
        <title>Insights into bilaterian evolution from three spiralian genomes.</title>
        <authorList>
            <person name="Simakov O."/>
            <person name="Marletaz F."/>
            <person name="Cho S.J."/>
            <person name="Edsinger-Gonzales E."/>
            <person name="Havlak P."/>
            <person name="Hellsten U."/>
            <person name="Kuo D.H."/>
            <person name="Larsson T."/>
            <person name="Lv J."/>
            <person name="Arendt D."/>
            <person name="Savage R."/>
            <person name="Osoegawa K."/>
            <person name="de Jong P."/>
            <person name="Grimwood J."/>
            <person name="Chapman J.A."/>
            <person name="Shapiro H."/>
            <person name="Aerts A."/>
            <person name="Otillar R.P."/>
            <person name="Terry A.Y."/>
            <person name="Boore J.L."/>
            <person name="Grigoriev I.V."/>
            <person name="Lindberg D.R."/>
            <person name="Seaver E.C."/>
            <person name="Weisblat D.A."/>
            <person name="Putnam N.H."/>
            <person name="Rokhsar D.S."/>
        </authorList>
    </citation>
    <scope>NUCLEOTIDE SEQUENCE [LARGE SCALE GENOMIC DNA]</scope>
</reference>
<evidence type="ECO:0000313" key="1">
    <source>
        <dbReference type="EMBL" id="ESP04465.1"/>
    </source>
</evidence>
<keyword evidence="2" id="KW-1185">Reference proteome</keyword>
<protein>
    <submittedName>
        <fullName evidence="1">Uncharacterized protein</fullName>
    </submittedName>
</protein>
<name>V4CPW0_LOTGI</name>
<gene>
    <name evidence="1" type="ORF">LOTGIDRAFT_170710</name>
</gene>
<dbReference type="GeneID" id="20241506"/>
<dbReference type="HOGENOM" id="CLU_1962077_0_0_1"/>
<dbReference type="KEGG" id="lgi:LOTGIDRAFT_170710"/>
<dbReference type="EMBL" id="KB199728">
    <property type="protein sequence ID" value="ESP04465.1"/>
    <property type="molecule type" value="Genomic_DNA"/>
</dbReference>
<evidence type="ECO:0000313" key="2">
    <source>
        <dbReference type="Proteomes" id="UP000030746"/>
    </source>
</evidence>
<accession>V4CPW0</accession>
<organism evidence="1 2">
    <name type="scientific">Lottia gigantea</name>
    <name type="common">Giant owl limpet</name>
    <dbReference type="NCBI Taxonomy" id="225164"/>
    <lineage>
        <taxon>Eukaryota</taxon>
        <taxon>Metazoa</taxon>
        <taxon>Spiralia</taxon>
        <taxon>Lophotrochozoa</taxon>
        <taxon>Mollusca</taxon>
        <taxon>Gastropoda</taxon>
        <taxon>Patellogastropoda</taxon>
        <taxon>Lottioidea</taxon>
        <taxon>Lottiidae</taxon>
        <taxon>Lottia</taxon>
    </lineage>
</organism>
<dbReference type="CTD" id="20241506"/>
<dbReference type="AlphaFoldDB" id="V4CPW0"/>
<sequence length="128" mass="15081">MRRRWLKLRVENYYLPAIQNQQHSNCIGCETDHPSQKYHSCLGIGISSSGRSHPVDDYLYLALEEKPKDEDIDAVLGSLIEDPKGHVQLWENEDDWTIDVEKELRKFWKEVPGLRMILPTWRKETENC</sequence>
<proteinExistence type="predicted"/>
<dbReference type="Proteomes" id="UP000030746">
    <property type="component" value="Unassembled WGS sequence"/>
</dbReference>